<comment type="caution">
    <text evidence="2">The sequence shown here is derived from an EMBL/GenBank/DDBJ whole genome shotgun (WGS) entry which is preliminary data.</text>
</comment>
<organism evidence="2 3">
    <name type="scientific">Gordonia mangrovi</name>
    <dbReference type="NCBI Taxonomy" id="2665643"/>
    <lineage>
        <taxon>Bacteria</taxon>
        <taxon>Bacillati</taxon>
        <taxon>Actinomycetota</taxon>
        <taxon>Actinomycetes</taxon>
        <taxon>Mycobacteriales</taxon>
        <taxon>Gordoniaceae</taxon>
        <taxon>Gordonia</taxon>
    </lineage>
</organism>
<feature type="chain" id="PRO_5026683337" description="Chaplin domain-containing protein" evidence="1">
    <location>
        <begin position="29"/>
        <end position="60"/>
    </location>
</feature>
<evidence type="ECO:0000256" key="1">
    <source>
        <dbReference type="SAM" id="SignalP"/>
    </source>
</evidence>
<evidence type="ECO:0008006" key="4">
    <source>
        <dbReference type="Google" id="ProtNLM"/>
    </source>
</evidence>
<keyword evidence="3" id="KW-1185">Reference proteome</keyword>
<dbReference type="AlphaFoldDB" id="A0A6L7GUN5"/>
<gene>
    <name evidence="2" type="ORF">GIY30_20155</name>
</gene>
<keyword evidence="1" id="KW-0732">Signal</keyword>
<name>A0A6L7GUN5_9ACTN</name>
<proteinExistence type="predicted"/>
<evidence type="ECO:0000313" key="3">
    <source>
        <dbReference type="Proteomes" id="UP000475545"/>
    </source>
</evidence>
<protein>
    <recommendedName>
        <fullName evidence="4">Chaplin domain-containing protein</fullName>
    </recommendedName>
</protein>
<feature type="signal peptide" evidence="1">
    <location>
        <begin position="1"/>
        <end position="28"/>
    </location>
</feature>
<dbReference type="EMBL" id="WMBR01000006">
    <property type="protein sequence ID" value="MXP23656.1"/>
    <property type="molecule type" value="Genomic_DNA"/>
</dbReference>
<evidence type="ECO:0000313" key="2">
    <source>
        <dbReference type="EMBL" id="MXP23656.1"/>
    </source>
</evidence>
<sequence>MKRKMTAVAGTAAAVFGIGLLAVPTAAAATPEPHQAANVFGSVSICVNIPIGPATVSICL</sequence>
<accession>A0A6L7GUN5</accession>
<dbReference type="RefSeq" id="WP_160903850.1">
    <property type="nucleotide sequence ID" value="NZ_CP102850.1"/>
</dbReference>
<dbReference type="Proteomes" id="UP000475545">
    <property type="component" value="Unassembled WGS sequence"/>
</dbReference>
<reference evidence="2 3" key="1">
    <citation type="submission" date="2019-11" db="EMBL/GenBank/DDBJ databases">
        <title>Gordonia sp. nov., a novel actinobacterium isolated from mangrove soil in Hainan.</title>
        <authorList>
            <person name="Huang X."/>
            <person name="Xie Y."/>
            <person name="Chu X."/>
            <person name="Xiao K."/>
        </authorList>
    </citation>
    <scope>NUCLEOTIDE SEQUENCE [LARGE SCALE GENOMIC DNA]</scope>
    <source>
        <strain evidence="2 3">HNM0687</strain>
    </source>
</reference>